<dbReference type="EC" id="3.1.1.-" evidence="3"/>
<evidence type="ECO:0000256" key="1">
    <source>
        <dbReference type="ARBA" id="ARBA00005964"/>
    </source>
</evidence>
<dbReference type="SUPFAM" id="SSF53474">
    <property type="entry name" value="alpha/beta-Hydrolases"/>
    <property type="match status" value="1"/>
</dbReference>
<feature type="non-terminal residue" evidence="5">
    <location>
        <position position="1"/>
    </location>
</feature>
<evidence type="ECO:0000313" key="6">
    <source>
        <dbReference type="Proteomes" id="UP000258309"/>
    </source>
</evidence>
<evidence type="ECO:0000259" key="4">
    <source>
        <dbReference type="Pfam" id="PF00135"/>
    </source>
</evidence>
<feature type="domain" description="Carboxylesterase type B" evidence="4">
    <location>
        <begin position="11"/>
        <end position="502"/>
    </location>
</feature>
<comment type="similarity">
    <text evidence="1 3">Belongs to the type-B carboxylesterase/lipase family.</text>
</comment>
<dbReference type="InterPro" id="IPR029058">
    <property type="entry name" value="AB_hydrolase_fold"/>
</dbReference>
<accession>A0A3E2HAB2</accession>
<feature type="non-terminal residue" evidence="5">
    <location>
        <position position="555"/>
    </location>
</feature>
<reference evidence="5 6" key="1">
    <citation type="submission" date="2018-05" db="EMBL/GenBank/DDBJ databases">
        <title>Draft genome sequence of Scytalidium lignicola DSM 105466, a ubiquitous saprotrophic fungus.</title>
        <authorList>
            <person name="Buettner E."/>
            <person name="Gebauer A.M."/>
            <person name="Hofrichter M."/>
            <person name="Liers C."/>
            <person name="Kellner H."/>
        </authorList>
    </citation>
    <scope>NUCLEOTIDE SEQUENCE [LARGE SCALE GENOMIC DNA]</scope>
    <source>
        <strain evidence="5 6">DSM 105466</strain>
    </source>
</reference>
<dbReference type="AlphaFoldDB" id="A0A3E2HAB2"/>
<dbReference type="OMA" id="AVRFMDM"/>
<dbReference type="GO" id="GO:0016787">
    <property type="term" value="F:hydrolase activity"/>
    <property type="evidence" value="ECO:0007669"/>
    <property type="project" value="UniProtKB-KW"/>
</dbReference>
<gene>
    <name evidence="5" type="ORF">B7463_g6238</name>
</gene>
<evidence type="ECO:0000256" key="3">
    <source>
        <dbReference type="RuleBase" id="RU361235"/>
    </source>
</evidence>
<keyword evidence="6" id="KW-1185">Reference proteome</keyword>
<dbReference type="OrthoDB" id="408631at2759"/>
<proteinExistence type="inferred from homology"/>
<dbReference type="InterPro" id="IPR002018">
    <property type="entry name" value="CarbesteraseB"/>
</dbReference>
<dbReference type="PANTHER" id="PTHR11559">
    <property type="entry name" value="CARBOXYLESTERASE"/>
    <property type="match status" value="1"/>
</dbReference>
<organism evidence="5 6">
    <name type="scientific">Scytalidium lignicola</name>
    <name type="common">Hyphomycete</name>
    <dbReference type="NCBI Taxonomy" id="5539"/>
    <lineage>
        <taxon>Eukaryota</taxon>
        <taxon>Fungi</taxon>
        <taxon>Dikarya</taxon>
        <taxon>Ascomycota</taxon>
        <taxon>Pezizomycotina</taxon>
        <taxon>Leotiomycetes</taxon>
        <taxon>Leotiomycetes incertae sedis</taxon>
        <taxon>Scytalidium</taxon>
    </lineage>
</organism>
<dbReference type="Proteomes" id="UP000258309">
    <property type="component" value="Unassembled WGS sequence"/>
</dbReference>
<name>A0A3E2HAB2_SCYLI</name>
<keyword evidence="2 3" id="KW-0378">Hydrolase</keyword>
<protein>
    <recommendedName>
        <fullName evidence="3">Carboxylic ester hydrolase</fullName>
        <ecNumber evidence="3">3.1.1.-</ecNumber>
    </recommendedName>
</protein>
<dbReference type="InterPro" id="IPR019826">
    <property type="entry name" value="Carboxylesterase_B_AS"/>
</dbReference>
<dbReference type="PROSITE" id="PS00122">
    <property type="entry name" value="CARBOXYLESTERASE_B_1"/>
    <property type="match status" value="1"/>
</dbReference>
<dbReference type="Gene3D" id="3.40.50.1820">
    <property type="entry name" value="alpha/beta hydrolase"/>
    <property type="match status" value="1"/>
</dbReference>
<dbReference type="STRING" id="5539.A0A3E2HAB2"/>
<evidence type="ECO:0000256" key="2">
    <source>
        <dbReference type="ARBA" id="ARBA00022801"/>
    </source>
</evidence>
<sequence length="555" mass="61203">MTAIKDFNGSRPSVTLRQGTYLGIEVSEEYPRPLLQFLGVPYGLSTAGARRFRPPLPVEPSSKTFDASKYGSRCPSGVEEGTAGFGEDCLNANIYLPKDNYPSKKLLPVVISVHGGAFNFGTGSDRDVPSLIGWSEEPIVGVSFNYRTGVFGFLPCTLTAKLGLLNVGLKDQALLFEWVQENIHKFGGDKNNVTLLGFSAGAHSVGHHLMHNTNKPPPFQRVIIESGASTARAIYPYNNPTHEVQFGDFLLKLGLTEVPSDRLLETLQSLSASRIQKASESVFETYNPSVRWPFQPVIDGPGGIIPTAPLQAWKEGRWHKIPILTGFNTNEGAMFVPHNMSTSTQFTSFFRILLPGLSEEDLKVLNETYPDPLTNPSSKYKETRPDVGPQFYRVEQAYGHFAYVAPVRQTADFAAAGPSPVYLYHFALKSDLVGGAGHGDHALFATHSISSHHETWKEVAGLMHACWASFIATGDPNAIKGRFPDRPIWPKYLSSSRKLALFGADHEFAPSFGAIKASAMSIVNSSWATEECEYWWARTKKFEENPPETRHFSNL</sequence>
<dbReference type="EMBL" id="NCSJ02000109">
    <property type="protein sequence ID" value="RFU30091.1"/>
    <property type="molecule type" value="Genomic_DNA"/>
</dbReference>
<dbReference type="Pfam" id="PF00135">
    <property type="entry name" value="COesterase"/>
    <property type="match status" value="1"/>
</dbReference>
<comment type="caution">
    <text evidence="5">The sequence shown here is derived from an EMBL/GenBank/DDBJ whole genome shotgun (WGS) entry which is preliminary data.</text>
</comment>
<dbReference type="InterPro" id="IPR050309">
    <property type="entry name" value="Type-B_Carboxylest/Lipase"/>
</dbReference>
<evidence type="ECO:0000313" key="5">
    <source>
        <dbReference type="EMBL" id="RFU30091.1"/>
    </source>
</evidence>